<dbReference type="AlphaFoldDB" id="A0A4Z0Q062"/>
<feature type="region of interest" description="Disordered" evidence="1">
    <location>
        <begin position="21"/>
        <end position="43"/>
    </location>
</feature>
<dbReference type="RefSeq" id="WP_135397100.1">
    <property type="nucleotide sequence ID" value="NZ_SRMB01000004.1"/>
</dbReference>
<organism evidence="3 4">
    <name type="scientific">Hymenobacter metallicola</name>
    <dbReference type="NCBI Taxonomy" id="2563114"/>
    <lineage>
        <taxon>Bacteria</taxon>
        <taxon>Pseudomonadati</taxon>
        <taxon>Bacteroidota</taxon>
        <taxon>Cytophagia</taxon>
        <taxon>Cytophagales</taxon>
        <taxon>Hymenobacteraceae</taxon>
        <taxon>Hymenobacter</taxon>
    </lineage>
</organism>
<gene>
    <name evidence="3" type="ORF">E5K02_19680</name>
</gene>
<comment type="caution">
    <text evidence="3">The sequence shown here is derived from an EMBL/GenBank/DDBJ whole genome shotgun (WGS) entry which is preliminary data.</text>
</comment>
<dbReference type="PROSITE" id="PS51257">
    <property type="entry name" value="PROKAR_LIPOPROTEIN"/>
    <property type="match status" value="1"/>
</dbReference>
<evidence type="ECO:0000256" key="2">
    <source>
        <dbReference type="SAM" id="SignalP"/>
    </source>
</evidence>
<keyword evidence="4" id="KW-1185">Reference proteome</keyword>
<reference evidence="3 4" key="1">
    <citation type="submission" date="2019-04" db="EMBL/GenBank/DDBJ databases">
        <authorList>
            <person name="Feng G."/>
            <person name="Zhang J."/>
            <person name="Zhu H."/>
        </authorList>
    </citation>
    <scope>NUCLEOTIDE SEQUENCE [LARGE SCALE GENOMIC DNA]</scope>
    <source>
        <strain evidence="3 4">9PBR-1</strain>
    </source>
</reference>
<accession>A0A4Z0Q062</accession>
<keyword evidence="2" id="KW-0732">Signal</keyword>
<evidence type="ECO:0000313" key="3">
    <source>
        <dbReference type="EMBL" id="TGE23418.1"/>
    </source>
</evidence>
<sequence length="222" mass="24161">MKKTFWLLSCAAALTMASCSQEKTTDTTTTTTTDAADGTAMNTSDMDTQYRTRANTIATRMASDMKIQDTATVSRLRTAYYNRSRRLGELRNQYTSDTTGMAAAMREANMEVDSEFKTIFTDPAQYQAYETNRSAYDESNYMDDNSAMSSDTDMSSSADMSTTTTTETSTTTSTDNSMSGSAGSGTQVEKLKAKASDGSKLKVKEDGKMKVKDAAGNKTKTE</sequence>
<proteinExistence type="predicted"/>
<feature type="chain" id="PRO_5021322209" description="Lipoprotein" evidence="2">
    <location>
        <begin position="23"/>
        <end position="222"/>
    </location>
</feature>
<dbReference type="Proteomes" id="UP000298471">
    <property type="component" value="Unassembled WGS sequence"/>
</dbReference>
<evidence type="ECO:0008006" key="5">
    <source>
        <dbReference type="Google" id="ProtNLM"/>
    </source>
</evidence>
<dbReference type="OrthoDB" id="883400at2"/>
<feature type="region of interest" description="Disordered" evidence="1">
    <location>
        <begin position="137"/>
        <end position="222"/>
    </location>
</feature>
<dbReference type="EMBL" id="SRMB01000004">
    <property type="protein sequence ID" value="TGE23418.1"/>
    <property type="molecule type" value="Genomic_DNA"/>
</dbReference>
<feature type="signal peptide" evidence="2">
    <location>
        <begin position="1"/>
        <end position="22"/>
    </location>
</feature>
<protein>
    <recommendedName>
        <fullName evidence="5">Lipoprotein</fullName>
    </recommendedName>
</protein>
<feature type="compositionally biased region" description="Low complexity" evidence="1">
    <location>
        <begin position="26"/>
        <end position="40"/>
    </location>
</feature>
<name>A0A4Z0Q062_9BACT</name>
<evidence type="ECO:0000256" key="1">
    <source>
        <dbReference type="SAM" id="MobiDB-lite"/>
    </source>
</evidence>
<feature type="compositionally biased region" description="Low complexity" evidence="1">
    <location>
        <begin position="142"/>
        <end position="179"/>
    </location>
</feature>
<evidence type="ECO:0000313" key="4">
    <source>
        <dbReference type="Proteomes" id="UP000298471"/>
    </source>
</evidence>
<feature type="compositionally biased region" description="Basic and acidic residues" evidence="1">
    <location>
        <begin position="189"/>
        <end position="222"/>
    </location>
</feature>